<organism evidence="4 5">
    <name type="scientific">Sphaerisporangium melleum</name>
    <dbReference type="NCBI Taxonomy" id="321316"/>
    <lineage>
        <taxon>Bacteria</taxon>
        <taxon>Bacillati</taxon>
        <taxon>Actinomycetota</taxon>
        <taxon>Actinomycetes</taxon>
        <taxon>Streptosporangiales</taxon>
        <taxon>Streptosporangiaceae</taxon>
        <taxon>Sphaerisporangium</taxon>
    </lineage>
</organism>
<feature type="binding site" evidence="2">
    <location>
        <position position="92"/>
    </location>
    <ligand>
        <name>substrate</name>
    </ligand>
</feature>
<reference evidence="4" key="1">
    <citation type="journal article" date="2014" name="Int. J. Syst. Evol. Microbiol.">
        <title>Complete genome sequence of Corynebacterium casei LMG S-19264T (=DSM 44701T), isolated from a smear-ripened cheese.</title>
        <authorList>
            <consortium name="US DOE Joint Genome Institute (JGI-PGF)"/>
            <person name="Walter F."/>
            <person name="Albersmeier A."/>
            <person name="Kalinowski J."/>
            <person name="Ruckert C."/>
        </authorList>
    </citation>
    <scope>NUCLEOTIDE SEQUENCE</scope>
    <source>
        <strain evidence="4">JCM 13064</strain>
    </source>
</reference>
<evidence type="ECO:0000256" key="2">
    <source>
        <dbReference type="PIRSR" id="PIRSR001100-2"/>
    </source>
</evidence>
<dbReference type="GO" id="GO:0004553">
    <property type="term" value="F:hydrolase activity, hydrolyzing O-glycosyl compounds"/>
    <property type="evidence" value="ECO:0007669"/>
    <property type="project" value="InterPro"/>
</dbReference>
<dbReference type="GO" id="GO:0030245">
    <property type="term" value="P:cellulose catabolic process"/>
    <property type="evidence" value="ECO:0007669"/>
    <property type="project" value="UniProtKB-KW"/>
</dbReference>
<dbReference type="InterPro" id="IPR016288">
    <property type="entry name" value="Beta_cellobiohydrolase"/>
</dbReference>
<feature type="binding site" evidence="2">
    <location>
        <position position="223"/>
    </location>
    <ligand>
        <name>substrate</name>
    </ligand>
</feature>
<feature type="binding site" evidence="2">
    <location>
        <position position="389"/>
    </location>
    <ligand>
        <name>substrate</name>
    </ligand>
</feature>
<dbReference type="AlphaFoldDB" id="A0A917RN94"/>
<keyword evidence="3" id="KW-0732">Signal</keyword>
<dbReference type="EMBL" id="BMNT01000052">
    <property type="protein sequence ID" value="GGL15687.1"/>
    <property type="molecule type" value="Genomic_DNA"/>
</dbReference>
<evidence type="ECO:0000256" key="1">
    <source>
        <dbReference type="PIRSR" id="PIRSR001100-1"/>
    </source>
</evidence>
<dbReference type="PRINTS" id="PR00733">
    <property type="entry name" value="GLHYDRLASE6"/>
</dbReference>
<keyword evidence="3" id="KW-0119">Carbohydrate metabolism</keyword>
<dbReference type="Pfam" id="PF01341">
    <property type="entry name" value="Glyco_hydro_6"/>
    <property type="match status" value="1"/>
</dbReference>
<dbReference type="SUPFAM" id="SSF51989">
    <property type="entry name" value="Glycosyl hydrolases family 6, cellulases"/>
    <property type="match status" value="1"/>
</dbReference>
<gene>
    <name evidence="4" type="ORF">GCM10007964_67100</name>
</gene>
<proteinExistence type="inferred from homology"/>
<sequence>MRFGWNRSARGILTAATTLVATLLAVGMGTAARAAPANPAPVVPVDNPFAGVKGYVDAGWAGHVETSAAAVGGADADRIRTLRNVPTAVWLDRIADIATLTDHLDAALKQGAGYITLVLYDLPDKNCWSTVSDAELHASENGLQRYKTEFIDPIAAIVARPEYQSLRVATIIEPRSLAYLVTGLNTFSCTMAAQSGVYIAGIRYALDTLTTLPNVYTYLDVAHAGWTGWENTFTPLAALVTATVQGTSAGLRALDGIATNVADYIPTLEPFLPNPELNVGGAPVRSARFYEGNPYFGERDYATAMRQALIARGFPTSLGAVIDTSRNGWGGPDRPAAVSTSADLDTYVNESRLDRRPHRFSPCNQNGAGLGARPVAGPLPGVDAYLWIKPPGESDGAGGPLLPPGTDRLVDPMCDPSRPNRWDQSVQTNALRNAPAAGDWHHEQFLMLVRNAYPPL</sequence>
<evidence type="ECO:0000256" key="3">
    <source>
        <dbReference type="RuleBase" id="RU361186"/>
    </source>
</evidence>
<name>A0A917RN94_9ACTN</name>
<dbReference type="Proteomes" id="UP000645217">
    <property type="component" value="Unassembled WGS sequence"/>
</dbReference>
<evidence type="ECO:0000313" key="4">
    <source>
        <dbReference type="EMBL" id="GGL15687.1"/>
    </source>
</evidence>
<dbReference type="EC" id="3.2.1.-" evidence="3"/>
<feature type="signal peptide" evidence="3">
    <location>
        <begin position="1"/>
        <end position="34"/>
    </location>
</feature>
<feature type="binding site" evidence="2">
    <location>
        <position position="393"/>
    </location>
    <ligand>
        <name>substrate</name>
    </ligand>
</feature>
<evidence type="ECO:0000313" key="5">
    <source>
        <dbReference type="Proteomes" id="UP000645217"/>
    </source>
</evidence>
<dbReference type="PANTHER" id="PTHR34876">
    <property type="match status" value="1"/>
</dbReference>
<feature type="chain" id="PRO_5038161547" description="Glucanase" evidence="3">
    <location>
        <begin position="35"/>
        <end position="456"/>
    </location>
</feature>
<feature type="binding site" evidence="2">
    <location>
        <position position="90"/>
    </location>
    <ligand>
        <name>substrate</name>
    </ligand>
</feature>
<keyword evidence="3" id="KW-0326">Glycosidase</keyword>
<feature type="binding site" evidence="2">
    <location>
        <position position="226"/>
    </location>
    <ligand>
        <name>substrate</name>
    </ligand>
</feature>
<dbReference type="PIRSF" id="PIRSF001100">
    <property type="entry name" value="Beta_cellobiohydrolase"/>
    <property type="match status" value="1"/>
</dbReference>
<keyword evidence="5" id="KW-1185">Reference proteome</keyword>
<dbReference type="InterPro" id="IPR036434">
    <property type="entry name" value="Beta_cellobiohydrolase_sf"/>
</dbReference>
<accession>A0A917RN94</accession>
<keyword evidence="3" id="KW-0378">Hydrolase</keyword>
<protein>
    <recommendedName>
        <fullName evidence="3">Glucanase</fullName>
        <ecNumber evidence="3">3.2.1.-</ecNumber>
    </recommendedName>
</protein>
<dbReference type="Gene3D" id="3.20.20.40">
    <property type="entry name" value="1, 4-beta cellobiohydrolase"/>
    <property type="match status" value="1"/>
</dbReference>
<comment type="similarity">
    <text evidence="3">Belongs to the glycosyl hydrolase family 6.</text>
</comment>
<dbReference type="PANTHER" id="PTHR34876:SF4">
    <property type="entry name" value="1,4-BETA-D-GLUCAN CELLOBIOHYDROLASE C-RELATED"/>
    <property type="match status" value="1"/>
</dbReference>
<reference evidence="4" key="2">
    <citation type="submission" date="2020-09" db="EMBL/GenBank/DDBJ databases">
        <authorList>
            <person name="Sun Q."/>
            <person name="Ohkuma M."/>
        </authorList>
    </citation>
    <scope>NUCLEOTIDE SEQUENCE</scope>
    <source>
        <strain evidence="4">JCM 13064</strain>
    </source>
</reference>
<keyword evidence="3" id="KW-0624">Polysaccharide degradation</keyword>
<keyword evidence="3" id="KW-0136">Cellulose degradation</keyword>
<comment type="caution">
    <text evidence="4">The sequence shown here is derived from an EMBL/GenBank/DDBJ whole genome shotgun (WGS) entry which is preliminary data.</text>
</comment>
<feature type="active site" description="Proton acceptor" evidence="1">
    <location>
        <position position="395"/>
    </location>
</feature>